<dbReference type="Pfam" id="PF14273">
    <property type="entry name" value="DUF4360"/>
    <property type="match status" value="1"/>
</dbReference>
<gene>
    <name evidence="1" type="ordered locus">HCH_05724</name>
</gene>
<dbReference type="KEGG" id="hch:HCH_05724"/>
<organism evidence="1 2">
    <name type="scientific">Hahella chejuensis (strain KCTC 2396)</name>
    <dbReference type="NCBI Taxonomy" id="349521"/>
    <lineage>
        <taxon>Bacteria</taxon>
        <taxon>Pseudomonadati</taxon>
        <taxon>Pseudomonadota</taxon>
        <taxon>Gammaproteobacteria</taxon>
        <taxon>Oceanospirillales</taxon>
        <taxon>Hahellaceae</taxon>
        <taxon>Hahella</taxon>
    </lineage>
</organism>
<keyword evidence="2" id="KW-1185">Reference proteome</keyword>
<dbReference type="HOGENOM" id="CLU_083369_2_0_6"/>
<evidence type="ECO:0000313" key="2">
    <source>
        <dbReference type="Proteomes" id="UP000000238"/>
    </source>
</evidence>
<dbReference type="Proteomes" id="UP000000238">
    <property type="component" value="Chromosome"/>
</dbReference>
<dbReference type="PANTHER" id="PTHR38847">
    <property type="match status" value="1"/>
</dbReference>
<dbReference type="eggNOG" id="ENOG5032U7F">
    <property type="taxonomic scope" value="Bacteria"/>
</dbReference>
<protein>
    <recommendedName>
        <fullName evidence="3">DUF4360 domain-containing protein</fullName>
    </recommendedName>
</protein>
<proteinExistence type="predicted"/>
<dbReference type="PANTHER" id="PTHR38847:SF1">
    <property type="entry name" value="PSEUDOURIDINE SYNTHASE RSUA_RLUA-LIKE DOMAIN-CONTAINING PROTEIN"/>
    <property type="match status" value="1"/>
</dbReference>
<accession>Q2SAE7</accession>
<name>Q2SAE7_HAHCH</name>
<dbReference type="STRING" id="349521.HCH_05724"/>
<reference evidence="1 2" key="1">
    <citation type="journal article" date="2005" name="Nucleic Acids Res.">
        <title>Genomic blueprint of Hahella chejuensis, a marine microbe producing an algicidal agent.</title>
        <authorList>
            <person name="Jeong H."/>
            <person name="Yim J.H."/>
            <person name="Lee C."/>
            <person name="Choi S.-H."/>
            <person name="Park Y.K."/>
            <person name="Yoon S.H."/>
            <person name="Hur C.-G."/>
            <person name="Kang H.-Y."/>
            <person name="Kim D."/>
            <person name="Lee H.H."/>
            <person name="Park K.H."/>
            <person name="Park S.-H."/>
            <person name="Park H.-S."/>
            <person name="Lee H.K."/>
            <person name="Oh T.K."/>
            <person name="Kim J.F."/>
        </authorList>
    </citation>
    <scope>NUCLEOTIDE SEQUENCE [LARGE SCALE GENOMIC DNA]</scope>
    <source>
        <strain evidence="1 2">KCTC 2396</strain>
    </source>
</reference>
<sequence length="263" mass="28056">MLALKVNVASSLAGCAGEHCACAIPPCTLFSAYFHNIPISKNGLHNMKKGIMAALTAAAFFSGGATADNALLTTQPNLINEDIEIYDFAYGGSGCPSGSASAVMSPDYSKISMFFDQYTADSTTTDSGRVRKSCNLGVAVRVPHGLTVALVALDYRGYVDNAPGAYASLQANYFFAGESVGSRLNKEWIDPENPIVEDFLVEDNFRIGSISWSPCGEDAIIRANTSIKAYKAADGGKAEIQLDTVDASSKIEYQLQWDTCQQP</sequence>
<dbReference type="EMBL" id="CP000155">
    <property type="protein sequence ID" value="ABC32377.1"/>
    <property type="molecule type" value="Genomic_DNA"/>
</dbReference>
<evidence type="ECO:0000313" key="1">
    <source>
        <dbReference type="EMBL" id="ABC32377.1"/>
    </source>
</evidence>
<evidence type="ECO:0008006" key="3">
    <source>
        <dbReference type="Google" id="ProtNLM"/>
    </source>
</evidence>
<dbReference type="AlphaFoldDB" id="Q2SAE7"/>
<dbReference type="InterPro" id="IPR025649">
    <property type="entry name" value="DUF4360"/>
</dbReference>